<proteinExistence type="predicted"/>
<evidence type="ECO:0000313" key="2">
    <source>
        <dbReference type="Proteomes" id="UP000604117"/>
    </source>
</evidence>
<protein>
    <submittedName>
        <fullName evidence="1">LysR family transcriptional regulator</fullName>
    </submittedName>
</protein>
<dbReference type="RefSeq" id="WP_203717973.1">
    <property type="nucleotide sequence ID" value="NZ_BONE01000079.1"/>
</dbReference>
<accession>A0ABQ4D1I6</accession>
<dbReference type="Pfam" id="PF01042">
    <property type="entry name" value="Ribonuc_L-PSP"/>
    <property type="match status" value="1"/>
</dbReference>
<reference evidence="1 2" key="1">
    <citation type="submission" date="2021-01" db="EMBL/GenBank/DDBJ databases">
        <title>Whole genome shotgun sequence of Asanoa siamensis NBRC 107932.</title>
        <authorList>
            <person name="Komaki H."/>
            <person name="Tamura T."/>
        </authorList>
    </citation>
    <scope>NUCLEOTIDE SEQUENCE [LARGE SCALE GENOMIC DNA]</scope>
    <source>
        <strain evidence="1 2">NBRC 107932</strain>
    </source>
</reference>
<dbReference type="CDD" id="cd02199">
    <property type="entry name" value="YjgF_YER057c_UK114_like_1"/>
    <property type="match status" value="1"/>
</dbReference>
<dbReference type="SUPFAM" id="SSF55298">
    <property type="entry name" value="YjgF-like"/>
    <property type="match status" value="1"/>
</dbReference>
<dbReference type="EMBL" id="BONE01000079">
    <property type="protein sequence ID" value="GIF77123.1"/>
    <property type="molecule type" value="Genomic_DNA"/>
</dbReference>
<dbReference type="PANTHER" id="PTHR43760:SF1">
    <property type="entry name" value="ENDORIBONUCLEASE L-PSP_CHORISMATE MUTASE-LIKE DOMAIN-CONTAINING PROTEIN"/>
    <property type="match status" value="1"/>
</dbReference>
<dbReference type="Gene3D" id="3.30.1330.40">
    <property type="entry name" value="RutC-like"/>
    <property type="match status" value="1"/>
</dbReference>
<comment type="caution">
    <text evidence="1">The sequence shown here is derived from an EMBL/GenBank/DDBJ whole genome shotgun (WGS) entry which is preliminary data.</text>
</comment>
<dbReference type="Proteomes" id="UP000604117">
    <property type="component" value="Unassembled WGS sequence"/>
</dbReference>
<keyword evidence="2" id="KW-1185">Reference proteome</keyword>
<dbReference type="InterPro" id="IPR035959">
    <property type="entry name" value="RutC-like_sf"/>
</dbReference>
<evidence type="ECO:0000313" key="1">
    <source>
        <dbReference type="EMBL" id="GIF77123.1"/>
    </source>
</evidence>
<dbReference type="PANTHER" id="PTHR43760">
    <property type="entry name" value="ENDORIBONUCLEASE-RELATED"/>
    <property type="match status" value="1"/>
</dbReference>
<organism evidence="1 2">
    <name type="scientific">Asanoa siamensis</name>
    <dbReference type="NCBI Taxonomy" id="926357"/>
    <lineage>
        <taxon>Bacteria</taxon>
        <taxon>Bacillati</taxon>
        <taxon>Actinomycetota</taxon>
        <taxon>Actinomycetes</taxon>
        <taxon>Micromonosporales</taxon>
        <taxon>Micromonosporaceae</taxon>
        <taxon>Asanoa</taxon>
    </lineage>
</organism>
<dbReference type="InterPro" id="IPR006175">
    <property type="entry name" value="YjgF/YER057c/UK114"/>
</dbReference>
<dbReference type="InterPro" id="IPR013813">
    <property type="entry name" value="Endoribo_LPSP/chorism_mut-like"/>
</dbReference>
<gene>
    <name evidence="1" type="ORF">Asi02nite_66410</name>
</gene>
<sequence length="154" mass="15676">MTSPHEKLAELGLTLPEVVPPVAAYVPAVQSGNYVYISGQLPVAGGELLATGKVGAEVTAEKARELARQCGLNVLAAIDALVGLEYVVKVVKVVGFVASTPGFTGQPTVVNGASELFGEVFGEAGRHARSAVGVAELPLDAPVEVEAIVEVATA</sequence>
<name>A0ABQ4D1I6_9ACTN</name>